<evidence type="ECO:0000256" key="1">
    <source>
        <dbReference type="SAM" id="SignalP"/>
    </source>
</evidence>
<evidence type="ECO:0000313" key="3">
    <source>
        <dbReference type="Proteomes" id="UP000435036"/>
    </source>
</evidence>
<accession>A0A6N8KWY8</accession>
<feature type="chain" id="PRO_5026984665" description="Outer membrane beta-barrel protein" evidence="1">
    <location>
        <begin position="21"/>
        <end position="227"/>
    </location>
</feature>
<reference evidence="2 3" key="1">
    <citation type="submission" date="2019-12" db="EMBL/GenBank/DDBJ databases">
        <authorList>
            <person name="Dong K."/>
        </authorList>
    </citation>
    <scope>NUCLEOTIDE SEQUENCE [LARGE SCALE GENOMIC DNA]</scope>
    <source>
        <strain evidence="2 3">JCM 31225</strain>
    </source>
</reference>
<proteinExistence type="predicted"/>
<dbReference type="OrthoDB" id="703412at2"/>
<name>A0A6N8KWY8_9SPHI</name>
<feature type="signal peptide" evidence="1">
    <location>
        <begin position="1"/>
        <end position="20"/>
    </location>
</feature>
<sequence>MRKRFLLFALSLGAVSLSFAQEQTEQASTASRKYWKFRERLDSYFGLMAAYNSPTNLNALVRSHNFKSAPNFQFGLGLGLGYDIKPIVLGLNLDGALTFSEQSRSHFTYIGIYASTNEWKAKSTVISPFVGFGLQSAVSRYRIKEDNLNASDLFASNRGNIIELNQDSPVLDFGIALKKHKPGKGNFQFLRLGYRLGLKDADWDLAGNTQYAGVTDRTQMGYLLLSF</sequence>
<evidence type="ECO:0000313" key="2">
    <source>
        <dbReference type="EMBL" id="MVZ61249.1"/>
    </source>
</evidence>
<keyword evidence="3" id="KW-1185">Reference proteome</keyword>
<organism evidence="2 3">
    <name type="scientific">Sphingobacterium humi</name>
    <dbReference type="NCBI Taxonomy" id="1796905"/>
    <lineage>
        <taxon>Bacteria</taxon>
        <taxon>Pseudomonadati</taxon>
        <taxon>Bacteroidota</taxon>
        <taxon>Sphingobacteriia</taxon>
        <taxon>Sphingobacteriales</taxon>
        <taxon>Sphingobacteriaceae</taxon>
        <taxon>Sphingobacterium</taxon>
    </lineage>
</organism>
<dbReference type="RefSeq" id="WP_160367898.1">
    <property type="nucleotide sequence ID" value="NZ_WSQA01000003.1"/>
</dbReference>
<dbReference type="EMBL" id="WSQA01000003">
    <property type="protein sequence ID" value="MVZ61249.1"/>
    <property type="molecule type" value="Genomic_DNA"/>
</dbReference>
<comment type="caution">
    <text evidence="2">The sequence shown here is derived from an EMBL/GenBank/DDBJ whole genome shotgun (WGS) entry which is preliminary data.</text>
</comment>
<keyword evidence="1" id="KW-0732">Signal</keyword>
<evidence type="ECO:0008006" key="4">
    <source>
        <dbReference type="Google" id="ProtNLM"/>
    </source>
</evidence>
<gene>
    <name evidence="2" type="ORF">GQF63_04370</name>
</gene>
<dbReference type="AlphaFoldDB" id="A0A6N8KWY8"/>
<protein>
    <recommendedName>
        <fullName evidence="4">Outer membrane beta-barrel protein</fullName>
    </recommendedName>
</protein>
<dbReference type="Proteomes" id="UP000435036">
    <property type="component" value="Unassembled WGS sequence"/>
</dbReference>